<keyword evidence="3" id="KW-1185">Reference proteome</keyword>
<sequence>MIAFSYLLLAAAASFFCVWLWPRRQRCRPGARGAITAALVALVLVILSSGLHVLGLIGVSNDAVEHSQRIFGLSAQVMTLPLLGLVCFYLAHNLQWSPPTWAKIILGLMAFFELSRYLEQQIAYQWLVNLTGIAALLAACVISWPRQRLISLLGAVTVVSVLLPAWFANQVPLSALMDASAHASWLLPGLFAVCLMVGLLAEQAHNRENTPAADSREE</sequence>
<dbReference type="STRING" id="1434072.SAMN05216210_2265"/>
<evidence type="ECO:0000313" key="3">
    <source>
        <dbReference type="Proteomes" id="UP000243924"/>
    </source>
</evidence>
<dbReference type="OrthoDB" id="6888497at2"/>
<accession>A0A1H2GFP4</accession>
<feature type="transmembrane region" description="Helical" evidence="1">
    <location>
        <begin position="124"/>
        <end position="142"/>
    </location>
</feature>
<feature type="transmembrane region" description="Helical" evidence="1">
    <location>
        <begin position="149"/>
        <end position="167"/>
    </location>
</feature>
<organism evidence="2 3">
    <name type="scientific">Halopseudomonas salegens</name>
    <dbReference type="NCBI Taxonomy" id="1434072"/>
    <lineage>
        <taxon>Bacteria</taxon>
        <taxon>Pseudomonadati</taxon>
        <taxon>Pseudomonadota</taxon>
        <taxon>Gammaproteobacteria</taxon>
        <taxon>Pseudomonadales</taxon>
        <taxon>Pseudomonadaceae</taxon>
        <taxon>Halopseudomonas</taxon>
    </lineage>
</organism>
<protein>
    <submittedName>
        <fullName evidence="2">Uncharacterized protein</fullName>
    </submittedName>
</protein>
<dbReference type="AlphaFoldDB" id="A0A1H2GFP4"/>
<feature type="transmembrane region" description="Helical" evidence="1">
    <location>
        <begin position="6"/>
        <end position="22"/>
    </location>
</feature>
<dbReference type="EMBL" id="LT629787">
    <property type="protein sequence ID" value="SDU18302.1"/>
    <property type="molecule type" value="Genomic_DNA"/>
</dbReference>
<feature type="transmembrane region" description="Helical" evidence="1">
    <location>
        <begin position="179"/>
        <end position="201"/>
    </location>
</feature>
<reference evidence="3" key="1">
    <citation type="submission" date="2016-10" db="EMBL/GenBank/DDBJ databases">
        <authorList>
            <person name="Varghese N."/>
            <person name="Submissions S."/>
        </authorList>
    </citation>
    <scope>NUCLEOTIDE SEQUENCE [LARGE SCALE GENOMIC DNA]</scope>
    <source>
        <strain evidence="3">CECT 8338</strain>
    </source>
</reference>
<feature type="transmembrane region" description="Helical" evidence="1">
    <location>
        <begin position="70"/>
        <end position="91"/>
    </location>
</feature>
<gene>
    <name evidence="2" type="ORF">SAMN05216210_2265</name>
</gene>
<keyword evidence="1" id="KW-0812">Transmembrane</keyword>
<proteinExistence type="predicted"/>
<name>A0A1H2GFP4_9GAMM</name>
<keyword evidence="1" id="KW-0472">Membrane</keyword>
<dbReference type="RefSeq" id="WP_092386952.1">
    <property type="nucleotide sequence ID" value="NZ_LT629787.1"/>
</dbReference>
<dbReference type="Proteomes" id="UP000243924">
    <property type="component" value="Chromosome I"/>
</dbReference>
<keyword evidence="1" id="KW-1133">Transmembrane helix</keyword>
<feature type="transmembrane region" description="Helical" evidence="1">
    <location>
        <begin position="34"/>
        <end position="58"/>
    </location>
</feature>
<evidence type="ECO:0000256" key="1">
    <source>
        <dbReference type="SAM" id="Phobius"/>
    </source>
</evidence>
<evidence type="ECO:0000313" key="2">
    <source>
        <dbReference type="EMBL" id="SDU18302.1"/>
    </source>
</evidence>